<dbReference type="InterPro" id="IPR050291">
    <property type="entry name" value="CDF_Transporter"/>
</dbReference>
<evidence type="ECO:0000256" key="2">
    <source>
        <dbReference type="ARBA" id="ARBA00008114"/>
    </source>
</evidence>
<dbReference type="InterPro" id="IPR027469">
    <property type="entry name" value="Cation_efflux_TMD_sf"/>
</dbReference>
<keyword evidence="3" id="KW-0813">Transport</keyword>
<feature type="transmembrane region" description="Helical" evidence="9">
    <location>
        <begin position="84"/>
        <end position="102"/>
    </location>
</feature>
<dbReference type="GO" id="GO:0015093">
    <property type="term" value="F:ferrous iron transmembrane transporter activity"/>
    <property type="evidence" value="ECO:0007669"/>
    <property type="project" value="TreeGrafter"/>
</dbReference>
<feature type="domain" description="Cation efflux protein transmembrane" evidence="10">
    <location>
        <begin position="17"/>
        <end position="208"/>
    </location>
</feature>
<dbReference type="Gene3D" id="3.30.70.1350">
    <property type="entry name" value="Cation efflux protein, cytoplasmic domain"/>
    <property type="match status" value="1"/>
</dbReference>
<keyword evidence="6 9" id="KW-1133">Transmembrane helix</keyword>
<dbReference type="GO" id="GO:0015086">
    <property type="term" value="F:cadmium ion transmembrane transporter activity"/>
    <property type="evidence" value="ECO:0007669"/>
    <property type="project" value="TreeGrafter"/>
</dbReference>
<dbReference type="InterPro" id="IPR027470">
    <property type="entry name" value="Cation_efflux_CTD"/>
</dbReference>
<gene>
    <name evidence="12" type="ORF">C0081_13405</name>
</gene>
<dbReference type="InterPro" id="IPR002524">
    <property type="entry name" value="Cation_efflux"/>
</dbReference>
<evidence type="ECO:0000256" key="5">
    <source>
        <dbReference type="ARBA" id="ARBA00022692"/>
    </source>
</evidence>
<dbReference type="InterPro" id="IPR036837">
    <property type="entry name" value="Cation_efflux_CTD_sf"/>
</dbReference>
<dbReference type="GO" id="GO:0015341">
    <property type="term" value="F:zinc efflux antiporter activity"/>
    <property type="evidence" value="ECO:0007669"/>
    <property type="project" value="TreeGrafter"/>
</dbReference>
<dbReference type="Proteomes" id="UP000234881">
    <property type="component" value="Unassembled WGS sequence"/>
</dbReference>
<dbReference type="InterPro" id="IPR058533">
    <property type="entry name" value="Cation_efflux_TM"/>
</dbReference>
<name>A0A2N5XRC0_9HYPH</name>
<dbReference type="SUPFAM" id="SSF161111">
    <property type="entry name" value="Cation efflux protein transmembrane domain-like"/>
    <property type="match status" value="1"/>
</dbReference>
<evidence type="ECO:0000256" key="9">
    <source>
        <dbReference type="SAM" id="Phobius"/>
    </source>
</evidence>
<dbReference type="NCBIfam" id="TIGR01297">
    <property type="entry name" value="CDF"/>
    <property type="match status" value="1"/>
</dbReference>
<evidence type="ECO:0000259" key="11">
    <source>
        <dbReference type="Pfam" id="PF16916"/>
    </source>
</evidence>
<protein>
    <recommendedName>
        <fullName evidence="8">Protein p34</fullName>
    </recommendedName>
</protein>
<evidence type="ECO:0000259" key="10">
    <source>
        <dbReference type="Pfam" id="PF01545"/>
    </source>
</evidence>
<keyword evidence="13" id="KW-1185">Reference proteome</keyword>
<evidence type="ECO:0000313" key="12">
    <source>
        <dbReference type="EMBL" id="PLW77034.1"/>
    </source>
</evidence>
<dbReference type="PANTHER" id="PTHR43840:SF15">
    <property type="entry name" value="MITOCHONDRIAL METAL TRANSPORTER 1-RELATED"/>
    <property type="match status" value="1"/>
</dbReference>
<feature type="transmembrane region" description="Helical" evidence="9">
    <location>
        <begin position="44"/>
        <end position="63"/>
    </location>
</feature>
<evidence type="ECO:0000256" key="4">
    <source>
        <dbReference type="ARBA" id="ARBA00022475"/>
    </source>
</evidence>
<dbReference type="GO" id="GO:0006882">
    <property type="term" value="P:intracellular zinc ion homeostasis"/>
    <property type="evidence" value="ECO:0007669"/>
    <property type="project" value="TreeGrafter"/>
</dbReference>
<sequence length="304" mass="32764">MTQSKTYLNTKQLAIGSVLIALSVLALKYTAYAMTNSVGLYSDALESLVNLAAAVAVVIAVWMSEKPADHNHPYGHHKAEYLSAVLEGVMIVLAAIAIFMAASESFFNPRTLNIPILGLLLNGLAGVLNGVWAAVLIHQGRRLRSPALVADGKHLLTDVFSSVGVLIGVLFALWTGLHWLDPLLAIFVAASILWTGWGLIRGSVSGLMDEAVDDEELARIQNIIMANADGAIEAHDLRTRHAGRVIFVEFHLVVPSILSVFDAHEICDQIEHALMAALPHANVTIHIEPEDKAHAPHTDGSMVF</sequence>
<dbReference type="RefSeq" id="WP_101534324.1">
    <property type="nucleotide sequence ID" value="NZ_JBFHIU010000049.1"/>
</dbReference>
<evidence type="ECO:0000256" key="6">
    <source>
        <dbReference type="ARBA" id="ARBA00022989"/>
    </source>
</evidence>
<feature type="domain" description="Cation efflux protein cytoplasmic" evidence="11">
    <location>
        <begin position="213"/>
        <end position="290"/>
    </location>
</feature>
<dbReference type="SUPFAM" id="SSF160240">
    <property type="entry name" value="Cation efflux protein cytoplasmic domain-like"/>
    <property type="match status" value="1"/>
</dbReference>
<keyword evidence="4" id="KW-1003">Cell membrane</keyword>
<keyword evidence="7 9" id="KW-0472">Membrane</keyword>
<organism evidence="12 13">
    <name type="scientific">Cohaesibacter celericrescens</name>
    <dbReference type="NCBI Taxonomy" id="2067669"/>
    <lineage>
        <taxon>Bacteria</taxon>
        <taxon>Pseudomonadati</taxon>
        <taxon>Pseudomonadota</taxon>
        <taxon>Alphaproteobacteria</taxon>
        <taxon>Hyphomicrobiales</taxon>
        <taxon>Cohaesibacteraceae</taxon>
    </lineage>
</organism>
<evidence type="ECO:0000256" key="8">
    <source>
        <dbReference type="ARBA" id="ARBA00068882"/>
    </source>
</evidence>
<feature type="transmembrane region" description="Helical" evidence="9">
    <location>
        <begin position="155"/>
        <end position="177"/>
    </location>
</feature>
<dbReference type="EMBL" id="PKUQ01000022">
    <property type="protein sequence ID" value="PLW77034.1"/>
    <property type="molecule type" value="Genomic_DNA"/>
</dbReference>
<dbReference type="PANTHER" id="PTHR43840">
    <property type="entry name" value="MITOCHONDRIAL METAL TRANSPORTER 1-RELATED"/>
    <property type="match status" value="1"/>
</dbReference>
<feature type="transmembrane region" description="Helical" evidence="9">
    <location>
        <begin position="12"/>
        <end position="32"/>
    </location>
</feature>
<dbReference type="Pfam" id="PF16916">
    <property type="entry name" value="ZT_dimer"/>
    <property type="match status" value="1"/>
</dbReference>
<keyword evidence="5 9" id="KW-0812">Transmembrane</keyword>
<dbReference type="GO" id="GO:0005886">
    <property type="term" value="C:plasma membrane"/>
    <property type="evidence" value="ECO:0007669"/>
    <property type="project" value="UniProtKB-SubCell"/>
</dbReference>
<feature type="transmembrane region" description="Helical" evidence="9">
    <location>
        <begin position="114"/>
        <end position="135"/>
    </location>
</feature>
<comment type="caution">
    <text evidence="12">The sequence shown here is derived from an EMBL/GenBank/DDBJ whole genome shotgun (WGS) entry which is preliminary data.</text>
</comment>
<evidence type="ECO:0000313" key="13">
    <source>
        <dbReference type="Proteomes" id="UP000234881"/>
    </source>
</evidence>
<accession>A0A2N5XRC0</accession>
<evidence type="ECO:0000256" key="1">
    <source>
        <dbReference type="ARBA" id="ARBA00004651"/>
    </source>
</evidence>
<feature type="transmembrane region" description="Helical" evidence="9">
    <location>
        <begin position="183"/>
        <end position="200"/>
    </location>
</feature>
<proteinExistence type="inferred from homology"/>
<evidence type="ECO:0000256" key="7">
    <source>
        <dbReference type="ARBA" id="ARBA00023136"/>
    </source>
</evidence>
<evidence type="ECO:0000256" key="3">
    <source>
        <dbReference type="ARBA" id="ARBA00022448"/>
    </source>
</evidence>
<dbReference type="Pfam" id="PF01545">
    <property type="entry name" value="Cation_efflux"/>
    <property type="match status" value="1"/>
</dbReference>
<dbReference type="FunFam" id="3.30.70.1350:FF:000002">
    <property type="entry name" value="Ferrous-iron efflux pump FieF"/>
    <property type="match status" value="1"/>
</dbReference>
<dbReference type="AlphaFoldDB" id="A0A2N5XRC0"/>
<reference evidence="12 13" key="1">
    <citation type="submission" date="2018-01" db="EMBL/GenBank/DDBJ databases">
        <title>The draft genome sequence of Cohaesibacter sp. H1304.</title>
        <authorList>
            <person name="Wang N.-N."/>
            <person name="Du Z.-J."/>
        </authorList>
    </citation>
    <scope>NUCLEOTIDE SEQUENCE [LARGE SCALE GENOMIC DNA]</scope>
    <source>
        <strain evidence="12 13">H1304</strain>
    </source>
</reference>
<dbReference type="OrthoDB" id="9806522at2"/>
<comment type="similarity">
    <text evidence="2">Belongs to the cation diffusion facilitator (CDF) transporter (TC 2.A.4) family.</text>
</comment>
<dbReference type="Gene3D" id="1.20.1510.10">
    <property type="entry name" value="Cation efflux protein transmembrane domain"/>
    <property type="match status" value="1"/>
</dbReference>
<comment type="subcellular location">
    <subcellularLocation>
        <location evidence="1">Cell membrane</location>
        <topology evidence="1">Multi-pass membrane protein</topology>
    </subcellularLocation>
</comment>